<evidence type="ECO:0000313" key="7">
    <source>
        <dbReference type="Proteomes" id="UP001240447"/>
    </source>
</evidence>
<dbReference type="PRINTS" id="PR01272">
    <property type="entry name" value="ACUCPROTEIN"/>
</dbReference>
<comment type="caution">
    <text evidence="6">The sequence shown here is derived from an EMBL/GenBank/DDBJ whole genome shotgun (WGS) entry which is preliminary data.</text>
</comment>
<dbReference type="Proteomes" id="UP001240447">
    <property type="component" value="Unassembled WGS sequence"/>
</dbReference>
<reference evidence="6 7" key="1">
    <citation type="submission" date="2023-07" db="EMBL/GenBank/DDBJ databases">
        <title>Sequencing the genomes of 1000 actinobacteria strains.</title>
        <authorList>
            <person name="Klenk H.-P."/>
        </authorList>
    </citation>
    <scope>NUCLEOTIDE SEQUENCE [LARGE SCALE GENOMIC DNA]</scope>
    <source>
        <strain evidence="6 7">GD13</strain>
    </source>
</reference>
<evidence type="ECO:0000256" key="3">
    <source>
        <dbReference type="ARBA" id="ARBA00020218"/>
    </source>
</evidence>
<sequence>MPADPVACPGGSVVVFDPVMTTYDFGPTHPMAPVRVDLTMRLAEELGVTGPDGVLRQVAAPVASDDAIATVHSPALLEAVMAAGRDPRRADYSFGLGSDDNPVFVGMHDAGAHVVGATVEAMRQVWTGEATHAANIAGGLHHAMPGRVSGFCIYNDIAVGIQWLLDNGAERVAYVDVDVHHGDGVERIFWDDPRVLTISLHETGQMLFPGTGFPQDLGGPEAKGSAVNVALPPGTSDAGWLRAFHAVVPELLREFDPDILVTQHGCDTHLEDPLAHLMLTVDGQRATYLALHELAHEVAGGKWVATGGGGYAIVDVVPRAWSHLLAIVGGAPLDPSLPTPDGWRDHVLTSMGQQAPFRLTDGRTPAYRDWRDGYDPNTWLDRAIQATREAAFPLHGLNVHGY</sequence>
<dbReference type="InterPro" id="IPR037138">
    <property type="entry name" value="His_deacetylse_dom_sf"/>
</dbReference>
<dbReference type="CDD" id="cd09994">
    <property type="entry name" value="HDAC_AcuC_like"/>
    <property type="match status" value="1"/>
</dbReference>
<dbReference type="Gene3D" id="3.40.800.20">
    <property type="entry name" value="Histone deacetylase domain"/>
    <property type="match status" value="1"/>
</dbReference>
<dbReference type="PANTHER" id="PTHR10625">
    <property type="entry name" value="HISTONE DEACETYLASE HDAC1-RELATED"/>
    <property type="match status" value="1"/>
</dbReference>
<name>A0ABT9NMK4_9ACTN</name>
<dbReference type="PANTHER" id="PTHR10625:SF10">
    <property type="entry name" value="HISTONE DEACETYLASE HDAC1"/>
    <property type="match status" value="1"/>
</dbReference>
<dbReference type="PRINTS" id="PR01270">
    <property type="entry name" value="HDASUPER"/>
</dbReference>
<dbReference type="InterPro" id="IPR023801">
    <property type="entry name" value="His_deacetylse_dom"/>
</dbReference>
<dbReference type="InterPro" id="IPR000286">
    <property type="entry name" value="HDACs"/>
</dbReference>
<evidence type="ECO:0000259" key="5">
    <source>
        <dbReference type="Pfam" id="PF00850"/>
    </source>
</evidence>
<dbReference type="Pfam" id="PF00850">
    <property type="entry name" value="Hist_deacetyl"/>
    <property type="match status" value="1"/>
</dbReference>
<dbReference type="InterPro" id="IPR003085">
    <property type="entry name" value="AcuC"/>
</dbReference>
<comment type="pathway">
    <text evidence="1">Ketone degradation; acetoin degradation.</text>
</comment>
<evidence type="ECO:0000256" key="2">
    <source>
        <dbReference type="ARBA" id="ARBA00005947"/>
    </source>
</evidence>
<dbReference type="EMBL" id="JAUSQM010000001">
    <property type="protein sequence ID" value="MDP9821653.1"/>
    <property type="molecule type" value="Genomic_DNA"/>
</dbReference>
<feature type="domain" description="Histone deacetylase" evidence="5">
    <location>
        <begin position="29"/>
        <end position="326"/>
    </location>
</feature>
<gene>
    <name evidence="6" type="ORF">J2S59_001462</name>
</gene>
<keyword evidence="4" id="KW-0006">Acetoin catabolism</keyword>
<dbReference type="SUPFAM" id="SSF52768">
    <property type="entry name" value="Arginase/deacetylase"/>
    <property type="match status" value="1"/>
</dbReference>
<protein>
    <recommendedName>
        <fullName evidence="3">Acetoin utilization protein AcuC</fullName>
    </recommendedName>
</protein>
<proteinExistence type="inferred from homology"/>
<dbReference type="InterPro" id="IPR023696">
    <property type="entry name" value="Ureohydrolase_dom_sf"/>
</dbReference>
<evidence type="ECO:0000256" key="1">
    <source>
        <dbReference type="ARBA" id="ARBA00005101"/>
    </source>
</evidence>
<keyword evidence="7" id="KW-1185">Reference proteome</keyword>
<comment type="similarity">
    <text evidence="2">Belongs to the histone deacetylase family.</text>
</comment>
<evidence type="ECO:0000313" key="6">
    <source>
        <dbReference type="EMBL" id="MDP9821653.1"/>
    </source>
</evidence>
<accession>A0ABT9NMK4</accession>
<organism evidence="6 7">
    <name type="scientific">Nocardioides massiliensis</name>
    <dbReference type="NCBI Taxonomy" id="1325935"/>
    <lineage>
        <taxon>Bacteria</taxon>
        <taxon>Bacillati</taxon>
        <taxon>Actinomycetota</taxon>
        <taxon>Actinomycetes</taxon>
        <taxon>Propionibacteriales</taxon>
        <taxon>Nocardioidaceae</taxon>
        <taxon>Nocardioides</taxon>
    </lineage>
</organism>
<evidence type="ECO:0000256" key="4">
    <source>
        <dbReference type="ARBA" id="ARBA00022627"/>
    </source>
</evidence>